<dbReference type="KEGG" id="fmu:J7337_012989"/>
<dbReference type="RefSeq" id="XP_044675401.1">
    <property type="nucleotide sequence ID" value="XM_044830485.1"/>
</dbReference>
<evidence type="ECO:0000313" key="2">
    <source>
        <dbReference type="EMBL" id="KAG9496401.1"/>
    </source>
</evidence>
<dbReference type="Pfam" id="PF00923">
    <property type="entry name" value="TAL_FSA"/>
    <property type="match status" value="1"/>
</dbReference>
<dbReference type="GO" id="GO:0005975">
    <property type="term" value="P:carbohydrate metabolic process"/>
    <property type="evidence" value="ECO:0007669"/>
    <property type="project" value="InterPro"/>
</dbReference>
<accession>A0A9P8IHW2</accession>
<dbReference type="Gene3D" id="3.20.20.70">
    <property type="entry name" value="Aldolase class I"/>
    <property type="match status" value="2"/>
</dbReference>
<evidence type="ECO:0008006" key="4">
    <source>
        <dbReference type="Google" id="ProtNLM"/>
    </source>
</evidence>
<name>A0A9P8IHW2_9HYPO</name>
<organism evidence="2 3">
    <name type="scientific">Fusarium musae</name>
    <dbReference type="NCBI Taxonomy" id="1042133"/>
    <lineage>
        <taxon>Eukaryota</taxon>
        <taxon>Fungi</taxon>
        <taxon>Dikarya</taxon>
        <taxon>Ascomycota</taxon>
        <taxon>Pezizomycotina</taxon>
        <taxon>Sordariomycetes</taxon>
        <taxon>Hypocreomycetidae</taxon>
        <taxon>Hypocreales</taxon>
        <taxon>Nectriaceae</taxon>
        <taxon>Fusarium</taxon>
    </lineage>
</organism>
<gene>
    <name evidence="2" type="ORF">J7337_012989</name>
</gene>
<proteinExistence type="predicted"/>
<reference evidence="2" key="1">
    <citation type="journal article" date="2021" name="Mol. Plant Microbe Interact.">
        <title>Telomere to telomere genome assembly of Fusarium musae F31, causal agent of crown rot disease of banana.</title>
        <authorList>
            <person name="Degradi L."/>
            <person name="Tava V."/>
            <person name="Kunova A."/>
            <person name="Cortesi P."/>
            <person name="Saracchi M."/>
            <person name="Pasquali M."/>
        </authorList>
    </citation>
    <scope>NUCLEOTIDE SEQUENCE</scope>
    <source>
        <strain evidence="2">F31</strain>
    </source>
</reference>
<dbReference type="PANTHER" id="PTHR10683">
    <property type="entry name" value="TRANSALDOLASE"/>
    <property type="match status" value="1"/>
</dbReference>
<dbReference type="GO" id="GO:0009052">
    <property type="term" value="P:pentose-phosphate shunt, non-oxidative branch"/>
    <property type="evidence" value="ECO:0007669"/>
    <property type="project" value="TreeGrafter"/>
</dbReference>
<dbReference type="SUPFAM" id="SSF51569">
    <property type="entry name" value="Aldolase"/>
    <property type="match status" value="1"/>
</dbReference>
<dbReference type="AlphaFoldDB" id="A0A9P8IHW2"/>
<dbReference type="GeneID" id="68320845"/>
<dbReference type="InterPro" id="IPR001585">
    <property type="entry name" value="TAL/FSA"/>
</dbReference>
<keyword evidence="1" id="KW-0704">Schiff base</keyword>
<keyword evidence="3" id="KW-1185">Reference proteome</keyword>
<dbReference type="PANTHER" id="PTHR10683:SF39">
    <property type="entry name" value="TRANSALDOLASE"/>
    <property type="match status" value="1"/>
</dbReference>
<evidence type="ECO:0000313" key="3">
    <source>
        <dbReference type="Proteomes" id="UP000827133"/>
    </source>
</evidence>
<dbReference type="EMBL" id="JAHBCI010000010">
    <property type="protein sequence ID" value="KAG9496401.1"/>
    <property type="molecule type" value="Genomic_DNA"/>
</dbReference>
<protein>
    <recommendedName>
        <fullName evidence="4">Transaldolase</fullName>
    </recommendedName>
</protein>
<sequence>MTPQTENSFLHEIEQKTLQDPSNAEVINATAFELQDQGFLAILSRLAVHLCKRNINLIKGRVLVQTNPSAAYSYQETLDHARLYASEFEKAGIPKTRYCVKIMATGPGLKAAKILRDEGISTLGTGVFSVVQAVACSQAGCLYISPYYNAYRISFRSYKEVLASAELGCHSATISQDLLGELKTLAPGEISLPVTPRVAAMKSPYSDDVPIPSPRLSELLTRDLHEEKECSMKGLTLDLLADGGKELEQALVKDSEAARMVKEALEMFIYCEKETKKLIKGTAVVASL</sequence>
<dbReference type="Proteomes" id="UP000827133">
    <property type="component" value="Unassembled WGS sequence"/>
</dbReference>
<dbReference type="GO" id="GO:0004801">
    <property type="term" value="F:transaldolase activity"/>
    <property type="evidence" value="ECO:0007669"/>
    <property type="project" value="TreeGrafter"/>
</dbReference>
<evidence type="ECO:0000256" key="1">
    <source>
        <dbReference type="ARBA" id="ARBA00023270"/>
    </source>
</evidence>
<comment type="caution">
    <text evidence="2">The sequence shown here is derived from an EMBL/GenBank/DDBJ whole genome shotgun (WGS) entry which is preliminary data.</text>
</comment>
<dbReference type="InterPro" id="IPR013785">
    <property type="entry name" value="Aldolase_TIM"/>
</dbReference>